<sequence>MTFISFYHIRRGHACQFTQMKFEVLRRVGTRAWCLCLAGDKCLPES</sequence>
<proteinExistence type="predicted"/>
<dbReference type="AlphaFoldDB" id="A0A444J3U4"/>
<reference evidence="1 2" key="1">
    <citation type="submission" date="2017-01" db="EMBL/GenBank/DDBJ databases">
        <title>The cable genome- insights into the physiology and evolution of filamentous bacteria capable of sulfide oxidation via long distance electron transfer.</title>
        <authorList>
            <person name="Schreiber L."/>
            <person name="Bjerg J.T."/>
            <person name="Boggild A."/>
            <person name="Van De Vossenberg J."/>
            <person name="Meysman F."/>
            <person name="Nielsen L.P."/>
            <person name="Schramm A."/>
            <person name="Kjeldsen K.U."/>
        </authorList>
    </citation>
    <scope>NUCLEOTIDE SEQUENCE [LARGE SCALE GENOMIC DNA]</scope>
    <source>
        <strain evidence="1">MCF</strain>
    </source>
</reference>
<gene>
    <name evidence="1" type="ORF">H206_06264</name>
</gene>
<organism evidence="1 2">
    <name type="scientific">Candidatus Electrothrix aarhusensis</name>
    <dbReference type="NCBI Taxonomy" id="1859131"/>
    <lineage>
        <taxon>Bacteria</taxon>
        <taxon>Pseudomonadati</taxon>
        <taxon>Thermodesulfobacteriota</taxon>
        <taxon>Desulfobulbia</taxon>
        <taxon>Desulfobulbales</taxon>
        <taxon>Desulfobulbaceae</taxon>
        <taxon>Candidatus Electrothrix</taxon>
    </lineage>
</organism>
<name>A0A444J3U4_9BACT</name>
<dbReference type="Proteomes" id="UP000287853">
    <property type="component" value="Unassembled WGS sequence"/>
</dbReference>
<keyword evidence="2" id="KW-1185">Reference proteome</keyword>
<accession>A0A444J3U4</accession>
<dbReference type="EMBL" id="MTKO01000031">
    <property type="protein sequence ID" value="RWX47605.1"/>
    <property type="molecule type" value="Genomic_DNA"/>
</dbReference>
<protein>
    <submittedName>
        <fullName evidence="1">Uncharacterized protein</fullName>
    </submittedName>
</protein>
<evidence type="ECO:0000313" key="1">
    <source>
        <dbReference type="EMBL" id="RWX47605.1"/>
    </source>
</evidence>
<evidence type="ECO:0000313" key="2">
    <source>
        <dbReference type="Proteomes" id="UP000287853"/>
    </source>
</evidence>
<comment type="caution">
    <text evidence="1">The sequence shown here is derived from an EMBL/GenBank/DDBJ whole genome shotgun (WGS) entry which is preliminary data.</text>
</comment>